<accession>A0A6B0RMU7</accession>
<reference evidence="2" key="1">
    <citation type="submission" date="2019-10" db="EMBL/GenBank/DDBJ databases">
        <title>The sequence and de novo assembly of the wild yak genome.</title>
        <authorList>
            <person name="Liu Y."/>
        </authorList>
    </citation>
    <scope>NUCLEOTIDE SEQUENCE [LARGE SCALE GENOMIC DNA]</scope>
    <source>
        <strain evidence="2">WY2019</strain>
    </source>
</reference>
<evidence type="ECO:0000313" key="2">
    <source>
        <dbReference type="EMBL" id="MXQ90852.1"/>
    </source>
</evidence>
<evidence type="ECO:0000256" key="1">
    <source>
        <dbReference type="SAM" id="MobiDB-lite"/>
    </source>
</evidence>
<dbReference type="AlphaFoldDB" id="A0A6B0RMU7"/>
<gene>
    <name evidence="2" type="ORF">E5288_WYG019483</name>
</gene>
<name>A0A6B0RMU7_9CETA</name>
<proteinExistence type="predicted"/>
<evidence type="ECO:0000313" key="3">
    <source>
        <dbReference type="Proteomes" id="UP000322234"/>
    </source>
</evidence>
<dbReference type="Proteomes" id="UP000322234">
    <property type="component" value="Unassembled WGS sequence"/>
</dbReference>
<organism evidence="2 3">
    <name type="scientific">Bos mutus</name>
    <name type="common">wild yak</name>
    <dbReference type="NCBI Taxonomy" id="72004"/>
    <lineage>
        <taxon>Eukaryota</taxon>
        <taxon>Metazoa</taxon>
        <taxon>Chordata</taxon>
        <taxon>Craniata</taxon>
        <taxon>Vertebrata</taxon>
        <taxon>Euteleostomi</taxon>
        <taxon>Mammalia</taxon>
        <taxon>Eutheria</taxon>
        <taxon>Laurasiatheria</taxon>
        <taxon>Artiodactyla</taxon>
        <taxon>Ruminantia</taxon>
        <taxon>Pecora</taxon>
        <taxon>Bovidae</taxon>
        <taxon>Bovinae</taxon>
        <taxon>Bos</taxon>
    </lineage>
</organism>
<sequence length="113" mass="12000">MAGELAVPTASWQYGIVTTRTAHPSGDEGSASAPGSGHKESLLTLDYVSGRGKLRHRSLNKIFYSQDMGGISTVENEADHLSGGRKVARGTHLTCGARCTDFVTVCLIEFDTS</sequence>
<dbReference type="EMBL" id="VBQZ03000065">
    <property type="protein sequence ID" value="MXQ90852.1"/>
    <property type="molecule type" value="Genomic_DNA"/>
</dbReference>
<feature type="region of interest" description="Disordered" evidence="1">
    <location>
        <begin position="19"/>
        <end position="39"/>
    </location>
</feature>
<protein>
    <submittedName>
        <fullName evidence="2">Uncharacterized protein</fullName>
    </submittedName>
</protein>
<keyword evidence="3" id="KW-1185">Reference proteome</keyword>
<comment type="caution">
    <text evidence="2">The sequence shown here is derived from an EMBL/GenBank/DDBJ whole genome shotgun (WGS) entry which is preliminary data.</text>
</comment>